<dbReference type="SUPFAM" id="SSF48452">
    <property type="entry name" value="TPR-like"/>
    <property type="match status" value="1"/>
</dbReference>
<accession>A0A2S8GQX9</accession>
<dbReference type="OrthoDB" id="268225at2"/>
<dbReference type="PROSITE" id="PS50293">
    <property type="entry name" value="TPR_REGION"/>
    <property type="match status" value="1"/>
</dbReference>
<dbReference type="Gene3D" id="1.25.40.10">
    <property type="entry name" value="Tetratricopeptide repeat domain"/>
    <property type="match status" value="1"/>
</dbReference>
<gene>
    <name evidence="2" type="ORF">C5Y93_08035</name>
</gene>
<dbReference type="InterPro" id="IPR011990">
    <property type="entry name" value="TPR-like_helical_dom_sf"/>
</dbReference>
<name>A0A2S8GQX9_9BACT</name>
<dbReference type="InterPro" id="IPR019734">
    <property type="entry name" value="TPR_rpt"/>
</dbReference>
<reference evidence="2 3" key="1">
    <citation type="submission" date="2018-02" db="EMBL/GenBank/DDBJ databases">
        <title>Comparative genomes isolates from brazilian mangrove.</title>
        <authorList>
            <person name="Araujo J.E."/>
            <person name="Taketani R.G."/>
            <person name="Silva M.C.P."/>
            <person name="Loureco M.V."/>
            <person name="Andreote F.D."/>
        </authorList>
    </citation>
    <scope>NUCLEOTIDE SEQUENCE [LARGE SCALE GENOMIC DNA]</scope>
    <source>
        <strain evidence="2 3">Nap-Phe MGV</strain>
    </source>
</reference>
<evidence type="ECO:0000256" key="1">
    <source>
        <dbReference type="PROSITE-ProRule" id="PRU00339"/>
    </source>
</evidence>
<dbReference type="PANTHER" id="PTHR44366:SF1">
    <property type="entry name" value="UDP-N-ACETYLGLUCOSAMINE--PEPTIDE N-ACETYLGLUCOSAMINYLTRANSFERASE 110 KDA SUBUNIT"/>
    <property type="match status" value="1"/>
</dbReference>
<dbReference type="PROSITE" id="PS50005">
    <property type="entry name" value="TPR"/>
    <property type="match status" value="2"/>
</dbReference>
<protein>
    <submittedName>
        <fullName evidence="2">Uncharacterized protein</fullName>
    </submittedName>
</protein>
<dbReference type="PANTHER" id="PTHR44366">
    <property type="entry name" value="UDP-N-ACETYLGLUCOSAMINE--PEPTIDE N-ACETYLGLUCOSAMINYLTRANSFERASE 110 KDA SUBUNIT"/>
    <property type="match status" value="1"/>
</dbReference>
<sequence length="188" mass="21292">MKKSSLYSEITQLLASNSRSKAISLIESSQERLSESEYQECLGNVHFYNREFQQALPFYDRAFSASDDYYCARHYYIAGVQMEQMGRLAYACEQFQAAISIEPTFVDAYVELGGLLVKIEDFEGALQCYTDAISLDPNDLAIRHNLVQVLTELATRAPATFSEPLRTAQAEYDSLKQTQEQPGPGRVW</sequence>
<dbReference type="SMART" id="SM00028">
    <property type="entry name" value="TPR"/>
    <property type="match status" value="3"/>
</dbReference>
<keyword evidence="1" id="KW-0802">TPR repeat</keyword>
<proteinExistence type="predicted"/>
<organism evidence="2 3">
    <name type="scientific">Blastopirellula marina</name>
    <dbReference type="NCBI Taxonomy" id="124"/>
    <lineage>
        <taxon>Bacteria</taxon>
        <taxon>Pseudomonadati</taxon>
        <taxon>Planctomycetota</taxon>
        <taxon>Planctomycetia</taxon>
        <taxon>Pirellulales</taxon>
        <taxon>Pirellulaceae</taxon>
        <taxon>Blastopirellula</taxon>
    </lineage>
</organism>
<dbReference type="Proteomes" id="UP000237819">
    <property type="component" value="Unassembled WGS sequence"/>
</dbReference>
<feature type="repeat" description="TPR" evidence="1">
    <location>
        <begin position="72"/>
        <end position="105"/>
    </location>
</feature>
<feature type="repeat" description="TPR" evidence="1">
    <location>
        <begin position="106"/>
        <end position="139"/>
    </location>
</feature>
<comment type="caution">
    <text evidence="2">The sequence shown here is derived from an EMBL/GenBank/DDBJ whole genome shotgun (WGS) entry which is preliminary data.</text>
</comment>
<dbReference type="AlphaFoldDB" id="A0A2S8GQX9"/>
<dbReference type="EMBL" id="PUHZ01000008">
    <property type="protein sequence ID" value="PQO46771.1"/>
    <property type="molecule type" value="Genomic_DNA"/>
</dbReference>
<dbReference type="GO" id="GO:0097363">
    <property type="term" value="F:protein O-acetylglucosaminyltransferase activity"/>
    <property type="evidence" value="ECO:0007669"/>
    <property type="project" value="TreeGrafter"/>
</dbReference>
<dbReference type="InterPro" id="IPR037919">
    <property type="entry name" value="OGT"/>
</dbReference>
<evidence type="ECO:0000313" key="2">
    <source>
        <dbReference type="EMBL" id="PQO46771.1"/>
    </source>
</evidence>
<dbReference type="GO" id="GO:0006493">
    <property type="term" value="P:protein O-linked glycosylation"/>
    <property type="evidence" value="ECO:0007669"/>
    <property type="project" value="InterPro"/>
</dbReference>
<dbReference type="Pfam" id="PF13181">
    <property type="entry name" value="TPR_8"/>
    <property type="match status" value="1"/>
</dbReference>
<evidence type="ECO:0000313" key="3">
    <source>
        <dbReference type="Proteomes" id="UP000237819"/>
    </source>
</evidence>
<dbReference type="RefSeq" id="WP_105334897.1">
    <property type="nucleotide sequence ID" value="NZ_PUHZ01000008.1"/>
</dbReference>